<dbReference type="Proteomes" id="UP000001072">
    <property type="component" value="Unassembled WGS sequence"/>
</dbReference>
<accession>F4R6U1</accession>
<dbReference type="EMBL" id="GL883091">
    <property type="protein sequence ID" value="EGG11931.1"/>
    <property type="molecule type" value="Genomic_DNA"/>
</dbReference>
<proteinExistence type="predicted"/>
<gene>
    <name evidence="1" type="ORF">MELLADRAFT_101746</name>
</gene>
<sequence>MLDDQEVLEQRMLLWGEEEEEMRVPREEIEVEEEVELEDEALIVFPCAGMSFRWFRAVEGGDCEIGRRVAYDIIGKYRTSLVARGGSFIGCGDNLLFSLKLC</sequence>
<dbReference type="VEuPathDB" id="FungiDB:MELLADRAFT_101746"/>
<dbReference type="KEGG" id="mlr:MELLADRAFT_101746"/>
<organism evidence="2">
    <name type="scientific">Melampsora larici-populina (strain 98AG31 / pathotype 3-4-7)</name>
    <name type="common">Poplar leaf rust fungus</name>
    <dbReference type="NCBI Taxonomy" id="747676"/>
    <lineage>
        <taxon>Eukaryota</taxon>
        <taxon>Fungi</taxon>
        <taxon>Dikarya</taxon>
        <taxon>Basidiomycota</taxon>
        <taxon>Pucciniomycotina</taxon>
        <taxon>Pucciniomycetes</taxon>
        <taxon>Pucciniales</taxon>
        <taxon>Melampsoraceae</taxon>
        <taxon>Melampsora</taxon>
    </lineage>
</organism>
<dbReference type="RefSeq" id="XP_007404306.1">
    <property type="nucleotide sequence ID" value="XM_007404244.1"/>
</dbReference>
<dbReference type="HOGENOM" id="CLU_2278072_0_0_1"/>
<name>F4R6U1_MELLP</name>
<reference evidence="2" key="1">
    <citation type="journal article" date="2011" name="Proc. Natl. Acad. Sci. U.S.A.">
        <title>Obligate biotrophy features unraveled by the genomic analysis of rust fungi.</title>
        <authorList>
            <person name="Duplessis S."/>
            <person name="Cuomo C.A."/>
            <person name="Lin Y.-C."/>
            <person name="Aerts A."/>
            <person name="Tisserant E."/>
            <person name="Veneault-Fourrey C."/>
            <person name="Joly D.L."/>
            <person name="Hacquard S."/>
            <person name="Amselem J."/>
            <person name="Cantarel B.L."/>
            <person name="Chiu R."/>
            <person name="Coutinho P.M."/>
            <person name="Feau N."/>
            <person name="Field M."/>
            <person name="Frey P."/>
            <person name="Gelhaye E."/>
            <person name="Goldberg J."/>
            <person name="Grabherr M.G."/>
            <person name="Kodira C.D."/>
            <person name="Kohler A."/>
            <person name="Kuees U."/>
            <person name="Lindquist E.A."/>
            <person name="Lucas S.M."/>
            <person name="Mago R."/>
            <person name="Mauceli E."/>
            <person name="Morin E."/>
            <person name="Murat C."/>
            <person name="Pangilinan J.L."/>
            <person name="Park R."/>
            <person name="Pearson M."/>
            <person name="Quesneville H."/>
            <person name="Rouhier N."/>
            <person name="Sakthikumar S."/>
            <person name="Salamov A.A."/>
            <person name="Schmutz J."/>
            <person name="Selles B."/>
            <person name="Shapiro H."/>
            <person name="Tanguay P."/>
            <person name="Tuskan G.A."/>
            <person name="Henrissat B."/>
            <person name="Van de Peer Y."/>
            <person name="Rouze P."/>
            <person name="Ellis J.G."/>
            <person name="Dodds P.N."/>
            <person name="Schein J.E."/>
            <person name="Zhong S."/>
            <person name="Hamelin R.C."/>
            <person name="Grigoriev I.V."/>
            <person name="Szabo L.J."/>
            <person name="Martin F."/>
        </authorList>
    </citation>
    <scope>NUCLEOTIDE SEQUENCE [LARGE SCALE GENOMIC DNA]</scope>
    <source>
        <strain evidence="2">98AG31 / pathotype 3-4-7</strain>
    </source>
</reference>
<protein>
    <submittedName>
        <fullName evidence="1">Uncharacterized protein</fullName>
    </submittedName>
</protein>
<dbReference type="GeneID" id="18921466"/>
<dbReference type="AlphaFoldDB" id="F4R6U1"/>
<keyword evidence="2" id="KW-1185">Reference proteome</keyword>
<evidence type="ECO:0000313" key="1">
    <source>
        <dbReference type="EMBL" id="EGG11931.1"/>
    </source>
</evidence>
<evidence type="ECO:0000313" key="2">
    <source>
        <dbReference type="Proteomes" id="UP000001072"/>
    </source>
</evidence>
<dbReference type="InParanoid" id="F4R6U1"/>